<evidence type="ECO:0000259" key="3">
    <source>
        <dbReference type="Pfam" id="PF13359"/>
    </source>
</evidence>
<dbReference type="OrthoDB" id="6358932at2759"/>
<comment type="cofactor">
    <cofactor evidence="1">
        <name>a divalent metal cation</name>
        <dbReference type="ChEBI" id="CHEBI:60240"/>
    </cofactor>
</comment>
<dbReference type="InParanoid" id="E9GN15"/>
<dbReference type="Pfam" id="PF13359">
    <property type="entry name" value="DDE_Tnp_4"/>
    <property type="match status" value="1"/>
</dbReference>
<name>E9GN15_DAPPU</name>
<keyword evidence="5" id="KW-1185">Reference proteome</keyword>
<keyword evidence="2" id="KW-0479">Metal-binding</keyword>
<proteinExistence type="predicted"/>
<reference evidence="4 5" key="1">
    <citation type="journal article" date="2011" name="Science">
        <title>The ecoresponsive genome of Daphnia pulex.</title>
        <authorList>
            <person name="Colbourne J.K."/>
            <person name="Pfrender M.E."/>
            <person name="Gilbert D."/>
            <person name="Thomas W.K."/>
            <person name="Tucker A."/>
            <person name="Oakley T.H."/>
            <person name="Tokishita S."/>
            <person name="Aerts A."/>
            <person name="Arnold G.J."/>
            <person name="Basu M.K."/>
            <person name="Bauer D.J."/>
            <person name="Caceres C.E."/>
            <person name="Carmel L."/>
            <person name="Casola C."/>
            <person name="Choi J.H."/>
            <person name="Detter J.C."/>
            <person name="Dong Q."/>
            <person name="Dusheyko S."/>
            <person name="Eads B.D."/>
            <person name="Frohlich T."/>
            <person name="Geiler-Samerotte K.A."/>
            <person name="Gerlach D."/>
            <person name="Hatcher P."/>
            <person name="Jogdeo S."/>
            <person name="Krijgsveld J."/>
            <person name="Kriventseva E.V."/>
            <person name="Kultz D."/>
            <person name="Laforsch C."/>
            <person name="Lindquist E."/>
            <person name="Lopez J."/>
            <person name="Manak J.R."/>
            <person name="Muller J."/>
            <person name="Pangilinan J."/>
            <person name="Patwardhan R.P."/>
            <person name="Pitluck S."/>
            <person name="Pritham E.J."/>
            <person name="Rechtsteiner A."/>
            <person name="Rho M."/>
            <person name="Rogozin I.B."/>
            <person name="Sakarya O."/>
            <person name="Salamov A."/>
            <person name="Schaack S."/>
            <person name="Shapiro H."/>
            <person name="Shiga Y."/>
            <person name="Skalitzky C."/>
            <person name="Smith Z."/>
            <person name="Souvorov A."/>
            <person name="Sung W."/>
            <person name="Tang Z."/>
            <person name="Tsuchiya D."/>
            <person name="Tu H."/>
            <person name="Vos H."/>
            <person name="Wang M."/>
            <person name="Wolf Y.I."/>
            <person name="Yamagata H."/>
            <person name="Yamada T."/>
            <person name="Ye Y."/>
            <person name="Shaw J.R."/>
            <person name="Andrews J."/>
            <person name="Crease T.J."/>
            <person name="Tang H."/>
            <person name="Lucas S.M."/>
            <person name="Robertson H.M."/>
            <person name="Bork P."/>
            <person name="Koonin E.V."/>
            <person name="Zdobnov E.M."/>
            <person name="Grigoriev I.V."/>
            <person name="Lynch M."/>
            <person name="Boore J.L."/>
        </authorList>
    </citation>
    <scope>NUCLEOTIDE SEQUENCE [LARGE SCALE GENOMIC DNA]</scope>
</reference>
<dbReference type="OMA" id="NTHIIAD"/>
<dbReference type="Proteomes" id="UP000000305">
    <property type="component" value="Unassembled WGS sequence"/>
</dbReference>
<protein>
    <recommendedName>
        <fullName evidence="3">DDE Tnp4 domain-containing protein</fullName>
    </recommendedName>
</protein>
<evidence type="ECO:0000256" key="2">
    <source>
        <dbReference type="ARBA" id="ARBA00022723"/>
    </source>
</evidence>
<dbReference type="GO" id="GO:0046872">
    <property type="term" value="F:metal ion binding"/>
    <property type="evidence" value="ECO:0007669"/>
    <property type="project" value="UniProtKB-KW"/>
</dbReference>
<dbReference type="AlphaFoldDB" id="E9GN15"/>
<feature type="domain" description="DDE Tnp4" evidence="3">
    <location>
        <begin position="149"/>
        <end position="260"/>
    </location>
</feature>
<evidence type="ECO:0000313" key="5">
    <source>
        <dbReference type="Proteomes" id="UP000000305"/>
    </source>
</evidence>
<dbReference type="eggNOG" id="KOG4585">
    <property type="taxonomic scope" value="Eukaryota"/>
</dbReference>
<dbReference type="PhylomeDB" id="E9GN15"/>
<dbReference type="HOGENOM" id="CLU_1031581_0_0_1"/>
<evidence type="ECO:0000256" key="1">
    <source>
        <dbReference type="ARBA" id="ARBA00001968"/>
    </source>
</evidence>
<dbReference type="EMBL" id="GL732553">
    <property type="protein sequence ID" value="EFX79190.1"/>
    <property type="molecule type" value="Genomic_DNA"/>
</dbReference>
<accession>E9GN15</accession>
<dbReference type="KEGG" id="dpx:DAPPUDRAFT_104684"/>
<sequence length="270" mass="31689">MDFIQEVAVLFNQFMLFVQVADEDDNNIIETVILRRRQDILRQLLQRQRLILHRIHANRTIYYTAYVGTWFATYPEIQFKRDFRFTKRTFQLLVEIVSPQILTDYVYTGLPVTDKLMILIWCLANREAYRVLSRRFGMNQGTIFCLGAIDATEFEIRQPLNQLPSYTSRKCKTTIKLQIVSTHDLEIIDAAVGFPGSIGDARVLRLSPLSRALGAKLVRSNYHILGDTAYPLRQHLLVPFRNNHELEDHEMAFNRALKRTDRLWKEHLAY</sequence>
<evidence type="ECO:0000313" key="4">
    <source>
        <dbReference type="EMBL" id="EFX79190.1"/>
    </source>
</evidence>
<gene>
    <name evidence="4" type="ORF">DAPPUDRAFT_104684</name>
</gene>
<dbReference type="InterPro" id="IPR027806">
    <property type="entry name" value="HARBI1_dom"/>
</dbReference>
<organism evidence="4 5">
    <name type="scientific">Daphnia pulex</name>
    <name type="common">Water flea</name>
    <dbReference type="NCBI Taxonomy" id="6669"/>
    <lineage>
        <taxon>Eukaryota</taxon>
        <taxon>Metazoa</taxon>
        <taxon>Ecdysozoa</taxon>
        <taxon>Arthropoda</taxon>
        <taxon>Crustacea</taxon>
        <taxon>Branchiopoda</taxon>
        <taxon>Diplostraca</taxon>
        <taxon>Cladocera</taxon>
        <taxon>Anomopoda</taxon>
        <taxon>Daphniidae</taxon>
        <taxon>Daphnia</taxon>
    </lineage>
</organism>